<organism evidence="2 3">
    <name type="scientific">Gossypium arboreum</name>
    <name type="common">Tree cotton</name>
    <name type="synonym">Gossypium nanking</name>
    <dbReference type="NCBI Taxonomy" id="29729"/>
    <lineage>
        <taxon>Eukaryota</taxon>
        <taxon>Viridiplantae</taxon>
        <taxon>Streptophyta</taxon>
        <taxon>Embryophyta</taxon>
        <taxon>Tracheophyta</taxon>
        <taxon>Spermatophyta</taxon>
        <taxon>Magnoliopsida</taxon>
        <taxon>eudicotyledons</taxon>
        <taxon>Gunneridae</taxon>
        <taxon>Pentapetalae</taxon>
        <taxon>rosids</taxon>
        <taxon>malvids</taxon>
        <taxon>Malvales</taxon>
        <taxon>Malvaceae</taxon>
        <taxon>Malvoideae</taxon>
        <taxon>Gossypium</taxon>
    </lineage>
</organism>
<dbReference type="EMBL" id="JARKNE010000002">
    <property type="protein sequence ID" value="KAK5842126.1"/>
    <property type="molecule type" value="Genomic_DNA"/>
</dbReference>
<reference evidence="2 3" key="1">
    <citation type="submission" date="2023-03" db="EMBL/GenBank/DDBJ databases">
        <title>WGS of Gossypium arboreum.</title>
        <authorList>
            <person name="Yu D."/>
        </authorList>
    </citation>
    <scope>NUCLEOTIDE SEQUENCE [LARGE SCALE GENOMIC DNA]</scope>
    <source>
        <tissue evidence="2">Leaf</tissue>
    </source>
</reference>
<protein>
    <recommendedName>
        <fullName evidence="1">Reverse transcriptase Ty1/copia-type domain-containing protein</fullName>
    </recommendedName>
</protein>
<evidence type="ECO:0000313" key="3">
    <source>
        <dbReference type="Proteomes" id="UP001358586"/>
    </source>
</evidence>
<dbReference type="CDD" id="cd09272">
    <property type="entry name" value="RNase_HI_RT_Ty1"/>
    <property type="match status" value="1"/>
</dbReference>
<dbReference type="PANTHER" id="PTHR11439:SF503">
    <property type="entry name" value="CYSTEINE-RICH RLK (RECEPTOR-LIKE PROTEIN KINASE) 8"/>
    <property type="match status" value="1"/>
</dbReference>
<evidence type="ECO:0000313" key="2">
    <source>
        <dbReference type="EMBL" id="KAK5842126.1"/>
    </source>
</evidence>
<dbReference type="InterPro" id="IPR043502">
    <property type="entry name" value="DNA/RNA_pol_sf"/>
</dbReference>
<feature type="domain" description="Reverse transcriptase Ty1/copia-type" evidence="1">
    <location>
        <begin position="1"/>
        <end position="63"/>
    </location>
</feature>
<dbReference type="SUPFAM" id="SSF56672">
    <property type="entry name" value="DNA/RNA polymerases"/>
    <property type="match status" value="1"/>
</dbReference>
<gene>
    <name evidence="2" type="ORF">PVK06_004455</name>
</gene>
<dbReference type="Proteomes" id="UP001358586">
    <property type="component" value="Chromosome 2"/>
</dbReference>
<name>A0ABR0QS14_GOSAR</name>
<keyword evidence="3" id="KW-1185">Reference proteome</keyword>
<dbReference type="Pfam" id="PF07727">
    <property type="entry name" value="RVT_2"/>
    <property type="match status" value="1"/>
</dbReference>
<accession>A0ABR0QS14</accession>
<evidence type="ECO:0000259" key="1">
    <source>
        <dbReference type="Pfam" id="PF07727"/>
    </source>
</evidence>
<sequence length="307" mass="34903">MLTDFKCKMQQVFEMYDLGQMSYFLGMKVSQNQQGIFLSQKAFSLKILNKFSMLNCKATSTPVAIGEKLSSQGDFDKVNESTYRSLVECLFYLTATRPDIMFAVSLLSRFIHCCNEKHFQAAKRVLRNIKGTKSYGMLFSKVENMKLIGYADSDWDGSIDDMKSTSRYLFTLGSAIFCWSSKKQTVVAQSTAEAEYVAAVGAINQAIWLRKIMADLNQHQREATKINCDNQSAVAIAKNPVFHGRTKHFKIKFHFVREMEQAQEVKLIHCSSKEKLADILTKPLSVLRFEDLRTKTGVCSMQAKEEC</sequence>
<dbReference type="InterPro" id="IPR013103">
    <property type="entry name" value="RVT_2"/>
</dbReference>
<comment type="caution">
    <text evidence="2">The sequence shown here is derived from an EMBL/GenBank/DDBJ whole genome shotgun (WGS) entry which is preliminary data.</text>
</comment>
<proteinExistence type="predicted"/>
<dbReference type="PANTHER" id="PTHR11439">
    <property type="entry name" value="GAG-POL-RELATED RETROTRANSPOSON"/>
    <property type="match status" value="1"/>
</dbReference>